<gene>
    <name evidence="2" type="ORF">MCOR_56750</name>
</gene>
<keyword evidence="3" id="KW-1185">Reference proteome</keyword>
<proteinExistence type="predicted"/>
<dbReference type="OrthoDB" id="10693902at2759"/>
<dbReference type="EMBL" id="CACVKT020010089">
    <property type="protein sequence ID" value="CAC5424879.1"/>
    <property type="molecule type" value="Genomic_DNA"/>
</dbReference>
<feature type="region of interest" description="Disordered" evidence="1">
    <location>
        <begin position="116"/>
        <end position="148"/>
    </location>
</feature>
<evidence type="ECO:0000313" key="2">
    <source>
        <dbReference type="EMBL" id="CAC5424879.1"/>
    </source>
</evidence>
<evidence type="ECO:0000256" key="1">
    <source>
        <dbReference type="SAM" id="MobiDB-lite"/>
    </source>
</evidence>
<dbReference type="Proteomes" id="UP000507470">
    <property type="component" value="Unassembled WGS sequence"/>
</dbReference>
<organism evidence="2 3">
    <name type="scientific">Mytilus coruscus</name>
    <name type="common">Sea mussel</name>
    <dbReference type="NCBI Taxonomy" id="42192"/>
    <lineage>
        <taxon>Eukaryota</taxon>
        <taxon>Metazoa</taxon>
        <taxon>Spiralia</taxon>
        <taxon>Lophotrochozoa</taxon>
        <taxon>Mollusca</taxon>
        <taxon>Bivalvia</taxon>
        <taxon>Autobranchia</taxon>
        <taxon>Pteriomorphia</taxon>
        <taxon>Mytilida</taxon>
        <taxon>Mytiloidea</taxon>
        <taxon>Mytilidae</taxon>
        <taxon>Mytilinae</taxon>
        <taxon>Mytilus</taxon>
    </lineage>
</organism>
<sequence length="224" mass="24763">MGACAMDTSSKSYQEALNVPRNNNVRLRPSVRKLGPGASKVAVISLESDVHPKKVLFGCPHKVGIATSPKPTEMLATLQQEKDLNFEITNRHYGSFLTSVNQNGAISVVNSSLPDILPASETPDSQPTSEISDRQPTSETQDSQQTSDVEASLLDILIPQAQSDSVEDHTPYELHNLQYERECNKCSEYFQTDSALQVCCDICIRLECIQRERHERGSNLSKQA</sequence>
<accession>A0A6J8EW45</accession>
<feature type="compositionally biased region" description="Polar residues" evidence="1">
    <location>
        <begin position="122"/>
        <end position="148"/>
    </location>
</feature>
<protein>
    <submittedName>
        <fullName evidence="2">Uncharacterized protein</fullName>
    </submittedName>
</protein>
<reference evidence="2 3" key="1">
    <citation type="submission" date="2020-06" db="EMBL/GenBank/DDBJ databases">
        <authorList>
            <person name="Li R."/>
            <person name="Bekaert M."/>
        </authorList>
    </citation>
    <scope>NUCLEOTIDE SEQUENCE [LARGE SCALE GENOMIC DNA]</scope>
    <source>
        <strain evidence="3">wild</strain>
    </source>
</reference>
<name>A0A6J8EW45_MYTCO</name>
<dbReference type="AlphaFoldDB" id="A0A6J8EW45"/>
<evidence type="ECO:0000313" key="3">
    <source>
        <dbReference type="Proteomes" id="UP000507470"/>
    </source>
</evidence>